<keyword evidence="3" id="KW-1185">Reference proteome</keyword>
<name>A0AAI9YIC4_9PEZI</name>
<dbReference type="GeneID" id="85346764"/>
<dbReference type="RefSeq" id="XP_060306402.1">
    <property type="nucleotide sequence ID" value="XM_060463217.1"/>
</dbReference>
<dbReference type="EMBL" id="MOOE01000022">
    <property type="protein sequence ID" value="KAK1511313.1"/>
    <property type="molecule type" value="Genomic_DNA"/>
</dbReference>
<protein>
    <submittedName>
        <fullName evidence="2">Uncharacterized protein</fullName>
    </submittedName>
</protein>
<evidence type="ECO:0000256" key="1">
    <source>
        <dbReference type="SAM" id="MobiDB-lite"/>
    </source>
</evidence>
<dbReference type="Proteomes" id="UP001240678">
    <property type="component" value="Unassembled WGS sequence"/>
</dbReference>
<evidence type="ECO:0000313" key="3">
    <source>
        <dbReference type="Proteomes" id="UP001240678"/>
    </source>
</evidence>
<comment type="caution">
    <text evidence="2">The sequence shown here is derived from an EMBL/GenBank/DDBJ whole genome shotgun (WGS) entry which is preliminary data.</text>
</comment>
<accession>A0AAI9YIC4</accession>
<feature type="compositionally biased region" description="Polar residues" evidence="1">
    <location>
        <begin position="83"/>
        <end position="96"/>
    </location>
</feature>
<feature type="region of interest" description="Disordered" evidence="1">
    <location>
        <begin position="59"/>
        <end position="96"/>
    </location>
</feature>
<sequence length="119" mass="13012">VSRLTLPSPCPACGVRHGSVQTYPPPLEIPELQNLHTPRTPKRVRASAAQLDFPLRLASRPAPTSSHHGHVTDITRQAKRTSRATTSSIPSNCITSPKTQLRLRLEEYSTKAKAVKTQG</sequence>
<feature type="non-terminal residue" evidence="2">
    <location>
        <position position="1"/>
    </location>
</feature>
<gene>
    <name evidence="2" type="ORF">CCOS01_15075</name>
</gene>
<reference evidence="2 3" key="1">
    <citation type="submission" date="2016-10" db="EMBL/GenBank/DDBJ databases">
        <title>The genome sequence of Colletotrichum fioriniae PJ7.</title>
        <authorList>
            <person name="Baroncelli R."/>
        </authorList>
    </citation>
    <scope>NUCLEOTIDE SEQUENCE [LARGE SCALE GENOMIC DNA]</scope>
    <source>
        <strain evidence="2 3">IMI 309622</strain>
    </source>
</reference>
<evidence type="ECO:0000313" key="2">
    <source>
        <dbReference type="EMBL" id="KAK1511313.1"/>
    </source>
</evidence>
<dbReference type="AlphaFoldDB" id="A0AAI9YIC4"/>
<organism evidence="2 3">
    <name type="scientific">Colletotrichum costaricense</name>
    <dbReference type="NCBI Taxonomy" id="1209916"/>
    <lineage>
        <taxon>Eukaryota</taxon>
        <taxon>Fungi</taxon>
        <taxon>Dikarya</taxon>
        <taxon>Ascomycota</taxon>
        <taxon>Pezizomycotina</taxon>
        <taxon>Sordariomycetes</taxon>
        <taxon>Hypocreomycetidae</taxon>
        <taxon>Glomerellales</taxon>
        <taxon>Glomerellaceae</taxon>
        <taxon>Colletotrichum</taxon>
        <taxon>Colletotrichum acutatum species complex</taxon>
    </lineage>
</organism>
<proteinExistence type="predicted"/>